<dbReference type="InterPro" id="IPR006206">
    <property type="entry name" value="Mevalonate/galactokinase"/>
</dbReference>
<dbReference type="PANTHER" id="PTHR10457">
    <property type="entry name" value="MEVALONATE KINASE/GALACTOKINASE"/>
    <property type="match status" value="1"/>
</dbReference>
<gene>
    <name evidence="17" type="ORF">g.18317</name>
    <name evidence="16" type="ORF">g.18320</name>
    <name evidence="15" type="ORF">g.18322</name>
    <name evidence="13" type="ORF">g.18327</name>
    <name evidence="14" type="ORF">g.18333</name>
    <name evidence="12" type="ORF">g.18335</name>
</gene>
<dbReference type="GO" id="GO:0006012">
    <property type="term" value="P:galactose metabolic process"/>
    <property type="evidence" value="ECO:0007669"/>
    <property type="project" value="InterPro"/>
</dbReference>
<dbReference type="Pfam" id="PF08544">
    <property type="entry name" value="GHMP_kinases_C"/>
    <property type="match status" value="1"/>
</dbReference>
<dbReference type="Pfam" id="PF10509">
    <property type="entry name" value="GalKase_gal_bdg"/>
    <property type="match status" value="1"/>
</dbReference>
<dbReference type="InterPro" id="IPR006203">
    <property type="entry name" value="GHMP_knse_ATP-bd_CS"/>
</dbReference>
<evidence type="ECO:0000259" key="11">
    <source>
        <dbReference type="Pfam" id="PF10509"/>
    </source>
</evidence>
<reference evidence="16" key="1">
    <citation type="submission" date="2015-12" db="EMBL/GenBank/DDBJ databases">
        <title>De novo transcriptome assembly of four potential Pierce s Disease insect vectors from Arizona vineyards.</title>
        <authorList>
            <person name="Tassone E.E."/>
        </authorList>
    </citation>
    <scope>NUCLEOTIDE SEQUENCE</scope>
</reference>
<evidence type="ECO:0000313" key="17">
    <source>
        <dbReference type="EMBL" id="JAS34939.1"/>
    </source>
</evidence>
<dbReference type="AlphaFoldDB" id="A0A1B6DN88"/>
<dbReference type="InterPro" id="IPR020568">
    <property type="entry name" value="Ribosomal_Su5_D2-typ_SF"/>
</dbReference>
<dbReference type="GO" id="GO:0004335">
    <property type="term" value="F:galactokinase activity"/>
    <property type="evidence" value="ECO:0007669"/>
    <property type="project" value="InterPro"/>
</dbReference>
<evidence type="ECO:0000259" key="10">
    <source>
        <dbReference type="Pfam" id="PF08544"/>
    </source>
</evidence>
<dbReference type="EMBL" id="GEDC01010160">
    <property type="protein sequence ID" value="JAS27138.1"/>
    <property type="molecule type" value="Transcribed_RNA"/>
</dbReference>
<dbReference type="EMBL" id="GEDC01020334">
    <property type="protein sequence ID" value="JAS16964.1"/>
    <property type="molecule type" value="Transcribed_RNA"/>
</dbReference>
<evidence type="ECO:0008006" key="18">
    <source>
        <dbReference type="Google" id="ProtNLM"/>
    </source>
</evidence>
<keyword evidence="8" id="KW-0119">Carbohydrate metabolism</keyword>
<dbReference type="InterPro" id="IPR000705">
    <property type="entry name" value="Galactokinase"/>
</dbReference>
<dbReference type="EMBL" id="GEDC01002359">
    <property type="protein sequence ID" value="JAS34939.1"/>
    <property type="molecule type" value="Transcribed_RNA"/>
</dbReference>
<comment type="similarity">
    <text evidence="1">Belongs to the GHMP kinase family. GalK subfamily.</text>
</comment>
<dbReference type="InterPro" id="IPR019741">
    <property type="entry name" value="Galactokinase_CS"/>
</dbReference>
<dbReference type="GO" id="GO:0005829">
    <property type="term" value="C:cytosol"/>
    <property type="evidence" value="ECO:0007669"/>
    <property type="project" value="TreeGrafter"/>
</dbReference>
<dbReference type="Gene3D" id="3.30.230.10">
    <property type="match status" value="1"/>
</dbReference>
<dbReference type="Pfam" id="PF00288">
    <property type="entry name" value="GHMP_kinases_N"/>
    <property type="match status" value="1"/>
</dbReference>
<protein>
    <recommendedName>
        <fullName evidence="18">Galactokinase</fullName>
    </recommendedName>
</protein>
<dbReference type="PANTHER" id="PTHR10457:SF7">
    <property type="entry name" value="GALACTOKINASE-RELATED"/>
    <property type="match status" value="1"/>
</dbReference>
<keyword evidence="5" id="KW-0418">Kinase</keyword>
<keyword evidence="3" id="KW-0479">Metal-binding</keyword>
<dbReference type="EMBL" id="GEDC01014251">
    <property type="protein sequence ID" value="JAS23047.1"/>
    <property type="molecule type" value="Transcribed_RNA"/>
</dbReference>
<dbReference type="PRINTS" id="PR00959">
    <property type="entry name" value="MEVGALKINASE"/>
</dbReference>
<dbReference type="FunFam" id="3.30.70.890:FF:000001">
    <property type="entry name" value="Galactokinase"/>
    <property type="match status" value="1"/>
</dbReference>
<dbReference type="InterPro" id="IPR013750">
    <property type="entry name" value="GHMP_kinase_C_dom"/>
</dbReference>
<dbReference type="GO" id="GO:0046872">
    <property type="term" value="F:metal ion binding"/>
    <property type="evidence" value="ECO:0007669"/>
    <property type="project" value="UniProtKB-KW"/>
</dbReference>
<evidence type="ECO:0000313" key="16">
    <source>
        <dbReference type="EMBL" id="JAS27138.1"/>
    </source>
</evidence>
<dbReference type="PROSITE" id="PS00627">
    <property type="entry name" value="GHMP_KINASES_ATP"/>
    <property type="match status" value="1"/>
</dbReference>
<evidence type="ECO:0000313" key="15">
    <source>
        <dbReference type="EMBL" id="JAS23240.1"/>
    </source>
</evidence>
<evidence type="ECO:0000256" key="6">
    <source>
        <dbReference type="ARBA" id="ARBA00022840"/>
    </source>
</evidence>
<dbReference type="PIRSF" id="PIRSF000530">
    <property type="entry name" value="Galactokinase"/>
    <property type="match status" value="1"/>
</dbReference>
<feature type="domain" description="GHMP kinase N-terminal" evidence="9">
    <location>
        <begin position="106"/>
        <end position="191"/>
    </location>
</feature>
<evidence type="ECO:0000256" key="2">
    <source>
        <dbReference type="ARBA" id="ARBA00022679"/>
    </source>
</evidence>
<evidence type="ECO:0000313" key="14">
    <source>
        <dbReference type="EMBL" id="JAS23047.1"/>
    </source>
</evidence>
<evidence type="ECO:0000313" key="13">
    <source>
        <dbReference type="EMBL" id="JAS16964.1"/>
    </source>
</evidence>
<keyword evidence="4" id="KW-0547">Nucleotide-binding</keyword>
<dbReference type="PRINTS" id="PR00473">
    <property type="entry name" value="GALCTOKINASE"/>
</dbReference>
<keyword evidence="2" id="KW-0808">Transferase</keyword>
<proteinExistence type="inferred from homology"/>
<evidence type="ECO:0000256" key="3">
    <source>
        <dbReference type="ARBA" id="ARBA00022723"/>
    </source>
</evidence>
<keyword evidence="7" id="KW-0460">Magnesium</keyword>
<dbReference type="NCBIfam" id="TIGR00131">
    <property type="entry name" value="gal_kin"/>
    <property type="match status" value="1"/>
</dbReference>
<dbReference type="InterPro" id="IPR006204">
    <property type="entry name" value="GHMP_kinase_N_dom"/>
</dbReference>
<feature type="domain" description="GHMP kinase C-terminal" evidence="10">
    <location>
        <begin position="293"/>
        <end position="373"/>
    </location>
</feature>
<dbReference type="EMBL" id="GEDC01014058">
    <property type="protein sequence ID" value="JAS23240.1"/>
    <property type="molecule type" value="Transcribed_RNA"/>
</dbReference>
<dbReference type="InterPro" id="IPR019539">
    <property type="entry name" value="GalKase_N"/>
</dbReference>
<sequence length="392" mass="42886">METSNNTADTILKVGITKFIDEFGHKPTVAGCGPGRVNLIGEHTDYNDGFVLPIALPMVTFVIGSKNKSKKCKVRILNKNVDKETFSEFNIPSVKELEPGSVQWTNYVKGVVSFFKGDIDEGFNAVILSNVPIGGGLSSSASLEVAVYSFLEELYGKTENLVDKALACQKAEHIFANVPCGIMDQFISIMGAENKALLIDCMNMTSELVPMESSDFVVLIINSNVKHNLAGGEYAKRRKECEEAAKLLNCKSLRFATIDQLKALKQSSQIDDVIFKRAHHVISEISRTTVGAKALANKDFKTFGKLMYQSHYSLRNEYEVSCKELDELVGIVKEVPGVLGSRMTGGGFGGCTITLVDKKAVDNVIRKVKEEYSGKPDFYIAVPAHGAKSFAI</sequence>
<dbReference type="InterPro" id="IPR014721">
    <property type="entry name" value="Ribsml_uS5_D2-typ_fold_subgr"/>
</dbReference>
<dbReference type="Gene3D" id="3.30.70.890">
    <property type="entry name" value="GHMP kinase, C-terminal domain"/>
    <property type="match status" value="1"/>
</dbReference>
<name>A0A1B6DN88_9HEMI</name>
<evidence type="ECO:0000313" key="12">
    <source>
        <dbReference type="EMBL" id="JAS07302.1"/>
    </source>
</evidence>
<accession>A0A1B6DN88</accession>
<dbReference type="EMBL" id="GEDC01029996">
    <property type="protein sequence ID" value="JAS07302.1"/>
    <property type="molecule type" value="Transcribed_RNA"/>
</dbReference>
<dbReference type="InterPro" id="IPR036554">
    <property type="entry name" value="GHMP_kinase_C_sf"/>
</dbReference>
<dbReference type="SUPFAM" id="SSF54211">
    <property type="entry name" value="Ribosomal protein S5 domain 2-like"/>
    <property type="match status" value="1"/>
</dbReference>
<evidence type="ECO:0000256" key="1">
    <source>
        <dbReference type="ARBA" id="ARBA00006566"/>
    </source>
</evidence>
<organism evidence="16">
    <name type="scientific">Clastoptera arizonana</name>
    <name type="common">Arizona spittle bug</name>
    <dbReference type="NCBI Taxonomy" id="38151"/>
    <lineage>
        <taxon>Eukaryota</taxon>
        <taxon>Metazoa</taxon>
        <taxon>Ecdysozoa</taxon>
        <taxon>Arthropoda</taxon>
        <taxon>Hexapoda</taxon>
        <taxon>Insecta</taxon>
        <taxon>Pterygota</taxon>
        <taxon>Neoptera</taxon>
        <taxon>Paraneoptera</taxon>
        <taxon>Hemiptera</taxon>
        <taxon>Auchenorrhyncha</taxon>
        <taxon>Cercopoidea</taxon>
        <taxon>Clastopteridae</taxon>
        <taxon>Clastoptera</taxon>
    </lineage>
</organism>
<dbReference type="SUPFAM" id="SSF55060">
    <property type="entry name" value="GHMP Kinase, C-terminal domain"/>
    <property type="match status" value="1"/>
</dbReference>
<evidence type="ECO:0000256" key="7">
    <source>
        <dbReference type="ARBA" id="ARBA00022842"/>
    </source>
</evidence>
<evidence type="ECO:0000256" key="8">
    <source>
        <dbReference type="ARBA" id="ARBA00023277"/>
    </source>
</evidence>
<evidence type="ECO:0000259" key="9">
    <source>
        <dbReference type="Pfam" id="PF00288"/>
    </source>
</evidence>
<dbReference type="PROSITE" id="PS00106">
    <property type="entry name" value="GALACTOKINASE"/>
    <property type="match status" value="1"/>
</dbReference>
<evidence type="ECO:0000256" key="4">
    <source>
        <dbReference type="ARBA" id="ARBA00022741"/>
    </source>
</evidence>
<evidence type="ECO:0000256" key="5">
    <source>
        <dbReference type="ARBA" id="ARBA00022777"/>
    </source>
</evidence>
<dbReference type="FunFam" id="3.30.230.10:FF:000040">
    <property type="entry name" value="Galactokinase 1"/>
    <property type="match status" value="1"/>
</dbReference>
<dbReference type="GO" id="GO:0005524">
    <property type="term" value="F:ATP binding"/>
    <property type="evidence" value="ECO:0007669"/>
    <property type="project" value="UniProtKB-KW"/>
</dbReference>
<feature type="domain" description="Galactokinase N-terminal" evidence="11">
    <location>
        <begin position="18"/>
        <end position="66"/>
    </location>
</feature>
<keyword evidence="6" id="KW-0067">ATP-binding</keyword>